<dbReference type="EMBL" id="ML208267">
    <property type="protein sequence ID" value="TFK74687.1"/>
    <property type="molecule type" value="Genomic_DNA"/>
</dbReference>
<reference evidence="1 2" key="1">
    <citation type="journal article" date="2019" name="Nat. Ecol. Evol.">
        <title>Megaphylogeny resolves global patterns of mushroom evolution.</title>
        <authorList>
            <person name="Varga T."/>
            <person name="Krizsan K."/>
            <person name="Foldi C."/>
            <person name="Dima B."/>
            <person name="Sanchez-Garcia M."/>
            <person name="Sanchez-Ramirez S."/>
            <person name="Szollosi G.J."/>
            <person name="Szarkandi J.G."/>
            <person name="Papp V."/>
            <person name="Albert L."/>
            <person name="Andreopoulos W."/>
            <person name="Angelini C."/>
            <person name="Antonin V."/>
            <person name="Barry K.W."/>
            <person name="Bougher N.L."/>
            <person name="Buchanan P."/>
            <person name="Buyck B."/>
            <person name="Bense V."/>
            <person name="Catcheside P."/>
            <person name="Chovatia M."/>
            <person name="Cooper J."/>
            <person name="Damon W."/>
            <person name="Desjardin D."/>
            <person name="Finy P."/>
            <person name="Geml J."/>
            <person name="Haridas S."/>
            <person name="Hughes K."/>
            <person name="Justo A."/>
            <person name="Karasinski D."/>
            <person name="Kautmanova I."/>
            <person name="Kiss B."/>
            <person name="Kocsube S."/>
            <person name="Kotiranta H."/>
            <person name="LaButti K.M."/>
            <person name="Lechner B.E."/>
            <person name="Liimatainen K."/>
            <person name="Lipzen A."/>
            <person name="Lukacs Z."/>
            <person name="Mihaltcheva S."/>
            <person name="Morgado L.N."/>
            <person name="Niskanen T."/>
            <person name="Noordeloos M.E."/>
            <person name="Ohm R.A."/>
            <person name="Ortiz-Santana B."/>
            <person name="Ovrebo C."/>
            <person name="Racz N."/>
            <person name="Riley R."/>
            <person name="Savchenko A."/>
            <person name="Shiryaev A."/>
            <person name="Soop K."/>
            <person name="Spirin V."/>
            <person name="Szebenyi C."/>
            <person name="Tomsovsky M."/>
            <person name="Tulloss R.E."/>
            <person name="Uehling J."/>
            <person name="Grigoriev I.V."/>
            <person name="Vagvolgyi C."/>
            <person name="Papp T."/>
            <person name="Martin F.M."/>
            <person name="Miettinen O."/>
            <person name="Hibbett D.S."/>
            <person name="Nagy L.G."/>
        </authorList>
    </citation>
    <scope>NUCLEOTIDE SEQUENCE [LARGE SCALE GENOMIC DNA]</scope>
    <source>
        <strain evidence="1 2">NL-1719</strain>
    </source>
</reference>
<gene>
    <name evidence="1" type="ORF">BDN72DRAFT_789008</name>
</gene>
<sequence length="255" mass="28771">MPLNVPGILVPFHLLINSRIVLPGLCVRDIRHLDFEALRRAGYRGAIFDKDNCLTIPYKDELVPELKDAWNKCRETFGEGNVLIVSNSAGTKLDPGGIQAESVRHHLLAPVLFHSSMKPSYSCIHGIRAYFSSLRSPIRDEELIVVGDRIFTDIVMANRMRKRVSKLASSPSDSVPPVAEEKSQRSEVGPLAIWTTGVWKKEAMALRWMESKLVDAVRKWTQVSEPPENIRFIQEVPEPPQSEGFLARTLSRFRS</sequence>
<evidence type="ECO:0000313" key="1">
    <source>
        <dbReference type="EMBL" id="TFK74687.1"/>
    </source>
</evidence>
<keyword evidence="2" id="KW-1185">Reference proteome</keyword>
<proteinExistence type="predicted"/>
<name>A0ACD3BAT6_9AGAR</name>
<evidence type="ECO:0000313" key="2">
    <source>
        <dbReference type="Proteomes" id="UP000308600"/>
    </source>
</evidence>
<organism evidence="1 2">
    <name type="scientific">Pluteus cervinus</name>
    <dbReference type="NCBI Taxonomy" id="181527"/>
    <lineage>
        <taxon>Eukaryota</taxon>
        <taxon>Fungi</taxon>
        <taxon>Dikarya</taxon>
        <taxon>Basidiomycota</taxon>
        <taxon>Agaricomycotina</taxon>
        <taxon>Agaricomycetes</taxon>
        <taxon>Agaricomycetidae</taxon>
        <taxon>Agaricales</taxon>
        <taxon>Pluteineae</taxon>
        <taxon>Pluteaceae</taxon>
        <taxon>Pluteus</taxon>
    </lineage>
</organism>
<protein>
    <submittedName>
        <fullName evidence="1">Uncharacterized protein</fullName>
    </submittedName>
</protein>
<dbReference type="Proteomes" id="UP000308600">
    <property type="component" value="Unassembled WGS sequence"/>
</dbReference>
<accession>A0ACD3BAT6</accession>